<dbReference type="Proteomes" id="UP000321635">
    <property type="component" value="Unassembled WGS sequence"/>
</dbReference>
<evidence type="ECO:0000313" key="2">
    <source>
        <dbReference type="EMBL" id="GEN59706.1"/>
    </source>
</evidence>
<evidence type="ECO:0000313" key="3">
    <source>
        <dbReference type="Proteomes" id="UP000321635"/>
    </source>
</evidence>
<dbReference type="SUPFAM" id="SSF53448">
    <property type="entry name" value="Nucleotide-diphospho-sugar transferases"/>
    <property type="match status" value="1"/>
</dbReference>
<keyword evidence="3" id="KW-1185">Reference proteome</keyword>
<comment type="caution">
    <text evidence="2">The sequence shown here is derived from an EMBL/GenBank/DDBJ whole genome shotgun (WGS) entry which is preliminary data.</text>
</comment>
<proteinExistence type="predicted"/>
<reference evidence="2 3" key="1">
    <citation type="submission" date="2019-07" db="EMBL/GenBank/DDBJ databases">
        <title>Whole genome shotgun sequence of Acetobacter nitrogenifigens NBRC 105050.</title>
        <authorList>
            <person name="Hosoyama A."/>
            <person name="Uohara A."/>
            <person name="Ohji S."/>
            <person name="Ichikawa N."/>
        </authorList>
    </citation>
    <scope>NUCLEOTIDE SEQUENCE [LARGE SCALE GENOMIC DNA]</scope>
    <source>
        <strain evidence="2 3">NBRC 105050</strain>
    </source>
</reference>
<dbReference type="Pfam" id="PF14307">
    <property type="entry name" value="Glyco_tran_WbsX"/>
    <property type="match status" value="1"/>
</dbReference>
<protein>
    <recommendedName>
        <fullName evidence="1">Glycosyltransferase 2-like domain-containing protein</fullName>
    </recommendedName>
</protein>
<dbReference type="PANTHER" id="PTHR41244">
    <property type="entry name" value="RHAMNAN SYNTHESIS F"/>
    <property type="match status" value="1"/>
</dbReference>
<evidence type="ECO:0000259" key="1">
    <source>
        <dbReference type="Pfam" id="PF00535"/>
    </source>
</evidence>
<dbReference type="Pfam" id="PF00535">
    <property type="entry name" value="Glycos_transf_2"/>
    <property type="match status" value="1"/>
</dbReference>
<dbReference type="Gene3D" id="3.20.20.80">
    <property type="entry name" value="Glycosidases"/>
    <property type="match status" value="1"/>
</dbReference>
<dbReference type="InterPro" id="IPR029044">
    <property type="entry name" value="Nucleotide-diphossugar_trans"/>
</dbReference>
<dbReference type="CDD" id="cd11579">
    <property type="entry name" value="Glyco_tran_WbsX"/>
    <property type="match status" value="1"/>
</dbReference>
<dbReference type="Gene3D" id="3.40.50.2000">
    <property type="entry name" value="Glycogen Phosphorylase B"/>
    <property type="match status" value="2"/>
</dbReference>
<name>A0A511X9T0_9PROT</name>
<dbReference type="PANTHER" id="PTHR41244:SF1">
    <property type="entry name" value="GLYCOSYLTRANSFERASE"/>
    <property type="match status" value="1"/>
</dbReference>
<dbReference type="AlphaFoldDB" id="A0A511X9T0"/>
<dbReference type="EMBL" id="BJYF01000008">
    <property type="protein sequence ID" value="GEN59706.1"/>
    <property type="molecule type" value="Genomic_DNA"/>
</dbReference>
<dbReference type="CDD" id="cd03801">
    <property type="entry name" value="GT4_PimA-like"/>
    <property type="match status" value="1"/>
</dbReference>
<dbReference type="InterPro" id="IPR032719">
    <property type="entry name" value="WbsX"/>
</dbReference>
<dbReference type="Pfam" id="PF13692">
    <property type="entry name" value="Glyco_trans_1_4"/>
    <property type="match status" value="1"/>
</dbReference>
<feature type="domain" description="Glycosyltransferase 2-like" evidence="1">
    <location>
        <begin position="638"/>
        <end position="753"/>
    </location>
</feature>
<dbReference type="SUPFAM" id="SSF53756">
    <property type="entry name" value="UDP-Glycosyltransferase/glycogen phosphorylase"/>
    <property type="match status" value="1"/>
</dbReference>
<dbReference type="InterPro" id="IPR001173">
    <property type="entry name" value="Glyco_trans_2-like"/>
</dbReference>
<gene>
    <name evidence="2" type="ORF">ANI02nite_15900</name>
</gene>
<sequence>MLLANPDIDLPFCLMWANENWSRRWDGSDDDILIAQDFHADDEADLIACFVRHFRDTRYIHIGSRPLLMLYRPGVVPDSVATIARWRRLFVEACGADPIFVMSQSFGDNDPRKFGMDGAIEFPPHKVVGGLSTINSEIRFLDTDFTGQIYDYEQVVDNALSMPSPDFPLIRTAAPSWDNDARRQGAGLVLHGSTPALYERWLSGLIEQARQTPFHGEALICVNAWNEWAEGAYLEPDQHFGSAFLNATGRAVTGAFGAAAGARILLVGHDAFPSGAQMLLLAIGRFLKKNHGVKVQFLLLGPGGLLPQYREVAEVELVAADHPDLAERLAAIRAKGYDNAIINTCAASVMGKALATAGIEFIQLVHEMPAFLNNRHLNGTLSEAASLARRTVFPVESVARQVTATLPQAPKATEILPQGLYSSVAFRRQARETVRARLGVGPEDRLIVAAGYADLRKGFDLFLQLWRNTDGTRRDQTRTHLLWLGAIDAQCRDWMESEIDHARESGRFHLPGHVADVQDYLSAADVFALTSREDPLPSVVMEALACGLRCVVFEDSGGAPELMKQVATRLGMPDIVATAPMGDVVRMARHATRMANSALADGLRARGRMCKKVENFFPFDRYVERLLHLVVPSRRRISVVVLSYNYARYLAGRLATIFAQHYPIFEIIVLDDASTDDSVTVAQATAEEWDRNIRVVVNRRGSGSVFAQWRRAAAEARGDWVWIAEADDLAEPDFLGRLCAALDAAPEGVMAFSDSRAIDSDGVQIFESYKPYCASVAGDVLDRDGVHMGATFVAEYLSERNLILNASSVLFRRDALQDALSRCGELETFEAAGDWRLYIELLKAPGVQVAYVAEPLNAHRRHEKSVTGKMPSDKQLDEITRIHHLVGRMAIDVEGIGERQRLYREELMERFGLTETRALSSRRKNTRSRANRVKV</sequence>
<dbReference type="Gene3D" id="3.90.550.10">
    <property type="entry name" value="Spore Coat Polysaccharide Biosynthesis Protein SpsA, Chain A"/>
    <property type="match status" value="1"/>
</dbReference>
<organism evidence="2 3">
    <name type="scientific">Acetobacter nitrogenifigens DSM 23921 = NBRC 105050</name>
    <dbReference type="NCBI Taxonomy" id="1120919"/>
    <lineage>
        <taxon>Bacteria</taxon>
        <taxon>Pseudomonadati</taxon>
        <taxon>Pseudomonadota</taxon>
        <taxon>Alphaproteobacteria</taxon>
        <taxon>Acetobacterales</taxon>
        <taxon>Acetobacteraceae</taxon>
        <taxon>Acetobacter</taxon>
    </lineage>
</organism>
<accession>A0A511X9T0</accession>
<dbReference type="STRING" id="1120919.GCA_000429165_02155"/>